<sequence length="115" mass="13074">MGVTRHSKCSYYKSTIEKFNLLSFKNVASLRAPRPTFPWYASSRVFKESLTHPPINDSNCDRQKGISVALDKRESERSQSVTIDMRDKSDISESGVEVSDCCKDVYQVMKEKTGN</sequence>
<accession>A0AAE1ZEZ3</accession>
<reference evidence="2" key="2">
    <citation type="journal article" date="2023" name="Infect Dis Poverty">
        <title>Chromosome-scale genome of the human blood fluke Schistosoma mekongi and its implications for public health.</title>
        <authorList>
            <person name="Zhou M."/>
            <person name="Xu L."/>
            <person name="Xu D."/>
            <person name="Chen W."/>
            <person name="Khan J."/>
            <person name="Hu Y."/>
            <person name="Huang H."/>
            <person name="Wei H."/>
            <person name="Zhang Y."/>
            <person name="Chusongsang P."/>
            <person name="Tanasarnprasert K."/>
            <person name="Hu X."/>
            <person name="Limpanont Y."/>
            <person name="Lv Z."/>
        </authorList>
    </citation>
    <scope>NUCLEOTIDE SEQUENCE</scope>
    <source>
        <strain evidence="2">LV_2022a</strain>
    </source>
</reference>
<keyword evidence="3" id="KW-1185">Reference proteome</keyword>
<protein>
    <submittedName>
        <fullName evidence="2">Uncharacterized protein</fullName>
    </submittedName>
</protein>
<name>A0AAE1ZEZ3_SCHME</name>
<dbReference type="Proteomes" id="UP001292079">
    <property type="component" value="Unassembled WGS sequence"/>
</dbReference>
<evidence type="ECO:0000313" key="3">
    <source>
        <dbReference type="Proteomes" id="UP001292079"/>
    </source>
</evidence>
<evidence type="ECO:0000256" key="1">
    <source>
        <dbReference type="SAM" id="MobiDB-lite"/>
    </source>
</evidence>
<comment type="caution">
    <text evidence="2">The sequence shown here is derived from an EMBL/GenBank/DDBJ whole genome shotgun (WGS) entry which is preliminary data.</text>
</comment>
<feature type="region of interest" description="Disordered" evidence="1">
    <location>
        <begin position="71"/>
        <end position="95"/>
    </location>
</feature>
<gene>
    <name evidence="2" type="ORF">MN116_003926</name>
</gene>
<dbReference type="EMBL" id="JALJAT010000002">
    <property type="protein sequence ID" value="KAK4472698.1"/>
    <property type="molecule type" value="Genomic_DNA"/>
</dbReference>
<dbReference type="AlphaFoldDB" id="A0AAE1ZEZ3"/>
<proteinExistence type="predicted"/>
<evidence type="ECO:0000313" key="2">
    <source>
        <dbReference type="EMBL" id="KAK4472698.1"/>
    </source>
</evidence>
<reference evidence="2" key="1">
    <citation type="submission" date="2022-04" db="EMBL/GenBank/DDBJ databases">
        <authorList>
            <person name="Xu L."/>
            <person name="Lv Z."/>
        </authorList>
    </citation>
    <scope>NUCLEOTIDE SEQUENCE</scope>
    <source>
        <strain evidence="2">LV_2022a</strain>
    </source>
</reference>
<organism evidence="2 3">
    <name type="scientific">Schistosoma mekongi</name>
    <name type="common">Parasitic worm</name>
    <dbReference type="NCBI Taxonomy" id="38744"/>
    <lineage>
        <taxon>Eukaryota</taxon>
        <taxon>Metazoa</taxon>
        <taxon>Spiralia</taxon>
        <taxon>Lophotrochozoa</taxon>
        <taxon>Platyhelminthes</taxon>
        <taxon>Trematoda</taxon>
        <taxon>Digenea</taxon>
        <taxon>Strigeidida</taxon>
        <taxon>Schistosomatoidea</taxon>
        <taxon>Schistosomatidae</taxon>
        <taxon>Schistosoma</taxon>
    </lineage>
</organism>